<dbReference type="EMBL" id="JTHP01000019">
    <property type="protein sequence ID" value="KJD45463.1"/>
    <property type="molecule type" value="Genomic_DNA"/>
</dbReference>
<dbReference type="Pfam" id="PF00106">
    <property type="entry name" value="adh_short"/>
    <property type="match status" value="1"/>
</dbReference>
<dbReference type="AlphaFoldDB" id="A0A0D7X3B8"/>
<accession>A0A0D7X3B8</accession>
<dbReference type="PRINTS" id="PR00081">
    <property type="entry name" value="GDHRDH"/>
</dbReference>
<evidence type="ECO:0000256" key="3">
    <source>
        <dbReference type="RuleBase" id="RU000363"/>
    </source>
</evidence>
<dbReference type="InterPro" id="IPR057326">
    <property type="entry name" value="KR_dom"/>
</dbReference>
<dbReference type="SUPFAM" id="SSF51735">
    <property type="entry name" value="NAD(P)-binding Rossmann-fold domains"/>
    <property type="match status" value="1"/>
</dbReference>
<dbReference type="FunFam" id="3.40.50.720:FF:000047">
    <property type="entry name" value="NADP-dependent L-serine/L-allo-threonine dehydrogenase"/>
    <property type="match status" value="1"/>
</dbReference>
<proteinExistence type="inferred from homology"/>
<dbReference type="PRINTS" id="PR00080">
    <property type="entry name" value="SDRFAMILY"/>
</dbReference>
<keyword evidence="2" id="KW-0560">Oxidoreductase</keyword>
<dbReference type="Gene3D" id="3.40.50.720">
    <property type="entry name" value="NAD(P)-binding Rossmann-like Domain"/>
    <property type="match status" value="1"/>
</dbReference>
<feature type="domain" description="Ketoreductase" evidence="4">
    <location>
        <begin position="19"/>
        <end position="205"/>
    </location>
</feature>
<protein>
    <submittedName>
        <fullName evidence="5">Oxidoreductase</fullName>
    </submittedName>
</protein>
<gene>
    <name evidence="5" type="ORF">QD47_11495</name>
</gene>
<dbReference type="Proteomes" id="UP000032534">
    <property type="component" value="Unassembled WGS sequence"/>
</dbReference>
<dbReference type="InterPro" id="IPR020904">
    <property type="entry name" value="Sc_DH/Rdtase_CS"/>
</dbReference>
<dbReference type="PANTHER" id="PTHR42901:SF1">
    <property type="entry name" value="ALCOHOL DEHYDROGENASE"/>
    <property type="match status" value="1"/>
</dbReference>
<keyword evidence="6" id="KW-1185">Reference proteome</keyword>
<comment type="caution">
    <text evidence="5">The sequence shown here is derived from an EMBL/GenBank/DDBJ whole genome shotgun (WGS) entry which is preliminary data.</text>
</comment>
<dbReference type="PATRIC" id="fig|159743.3.peg.2565"/>
<dbReference type="GO" id="GO:0016616">
    <property type="term" value="F:oxidoreductase activity, acting on the CH-OH group of donors, NAD or NADP as acceptor"/>
    <property type="evidence" value="ECO:0007669"/>
    <property type="project" value="UniProtKB-ARBA"/>
</dbReference>
<dbReference type="InterPro" id="IPR002347">
    <property type="entry name" value="SDR_fam"/>
</dbReference>
<sequence length="262" mass="28638">MILDELKLSWKAKESLAGKVALVTGASSGIGASIAKKLAKRGAYVAVLARRQERLDEWVRDLHQEELYEVMAIPADIQKAEDVQQAVHAILERWGRLDIIVANAGFGYRSPLAEVDLERWEELYKTNVHGLVLTLKYGLQPMREQAKGDVVIVSSIAAKEVVAGGGLYSATKYGVSAIASALRLETSTQGIRVTAIHPGAVATEFSQVAGYPEQEIRAFASSVLPLHPDDVAEAALYALEQPEHVNIPELTIMPSRQVQRFK</sequence>
<dbReference type="OrthoDB" id="9775296at2"/>
<organism evidence="5 6">
    <name type="scientific">Paenibacillus terrae</name>
    <dbReference type="NCBI Taxonomy" id="159743"/>
    <lineage>
        <taxon>Bacteria</taxon>
        <taxon>Bacillati</taxon>
        <taxon>Bacillota</taxon>
        <taxon>Bacilli</taxon>
        <taxon>Bacillales</taxon>
        <taxon>Paenibacillaceae</taxon>
        <taxon>Paenibacillus</taxon>
    </lineage>
</organism>
<evidence type="ECO:0000256" key="1">
    <source>
        <dbReference type="ARBA" id="ARBA00006484"/>
    </source>
</evidence>
<reference evidence="5 6" key="1">
    <citation type="submission" date="2014-11" db="EMBL/GenBank/DDBJ databases">
        <title>Draft Genome Sequences of Paenibacillus polymyxa NRRL B-30509 and Paenibacillus terrae NRRL B-30644, Strains from a Poultry Environment that Produce Tridecaptin A and Paenicidins.</title>
        <authorList>
            <person name="van Belkum M.J."/>
            <person name="Lohans C.T."/>
            <person name="Vederas J.C."/>
        </authorList>
    </citation>
    <scope>NUCLEOTIDE SEQUENCE [LARGE SCALE GENOMIC DNA]</scope>
    <source>
        <strain evidence="5 6">NRRL B-30644</strain>
    </source>
</reference>
<comment type="similarity">
    <text evidence="1 3">Belongs to the short-chain dehydrogenases/reductases (SDR) family.</text>
</comment>
<evidence type="ECO:0000313" key="6">
    <source>
        <dbReference type="Proteomes" id="UP000032534"/>
    </source>
</evidence>
<dbReference type="SMART" id="SM00822">
    <property type="entry name" value="PKS_KR"/>
    <property type="match status" value="1"/>
</dbReference>
<dbReference type="PROSITE" id="PS00061">
    <property type="entry name" value="ADH_SHORT"/>
    <property type="match status" value="1"/>
</dbReference>
<evidence type="ECO:0000259" key="4">
    <source>
        <dbReference type="SMART" id="SM00822"/>
    </source>
</evidence>
<dbReference type="PANTHER" id="PTHR42901">
    <property type="entry name" value="ALCOHOL DEHYDROGENASE"/>
    <property type="match status" value="1"/>
</dbReference>
<evidence type="ECO:0000256" key="2">
    <source>
        <dbReference type="ARBA" id="ARBA00023002"/>
    </source>
</evidence>
<dbReference type="InterPro" id="IPR036291">
    <property type="entry name" value="NAD(P)-bd_dom_sf"/>
</dbReference>
<dbReference type="RefSeq" id="WP_044646259.1">
    <property type="nucleotide sequence ID" value="NZ_JTHP01000019.1"/>
</dbReference>
<name>A0A0D7X3B8_9BACL</name>
<evidence type="ECO:0000313" key="5">
    <source>
        <dbReference type="EMBL" id="KJD45463.1"/>
    </source>
</evidence>